<dbReference type="RefSeq" id="WP_133829704.1">
    <property type="nucleotide sequence ID" value="NZ_BAABHR010000039.1"/>
</dbReference>
<dbReference type="InterPro" id="IPR006675">
    <property type="entry name" value="HDIG_dom"/>
</dbReference>
<accession>A0A4V3D7C3</accession>
<protein>
    <submittedName>
        <fullName evidence="2">Putative nucleotidyltransferase with HDIG domain</fullName>
    </submittedName>
</protein>
<dbReference type="OrthoDB" id="2989229at2"/>
<dbReference type="Pfam" id="PF01966">
    <property type="entry name" value="HD"/>
    <property type="match status" value="1"/>
</dbReference>
<dbReference type="Proteomes" id="UP000295705">
    <property type="component" value="Unassembled WGS sequence"/>
</dbReference>
<feature type="domain" description="HD" evidence="1">
    <location>
        <begin position="24"/>
        <end position="105"/>
    </location>
</feature>
<sequence length="190" mass="20857">MPTFADARSLAETLLADHLPDRWLHVQSVAREALRISALSGVDREPLIQAAVLHDIGYSPVVARVRFHPLDGARFLTARGYDARVVALVAHHSGAAIEAGMRGVEGLDPLPDEASPTRDALWYCDAVTGPQGQRLTPDERWTEIRRRYGPDDLVTAFLDRAEPELRAAVDRTTARMDAAGLERDQASVES</sequence>
<dbReference type="GO" id="GO:0016740">
    <property type="term" value="F:transferase activity"/>
    <property type="evidence" value="ECO:0007669"/>
    <property type="project" value="UniProtKB-KW"/>
</dbReference>
<dbReference type="SUPFAM" id="SSF109604">
    <property type="entry name" value="HD-domain/PDEase-like"/>
    <property type="match status" value="1"/>
</dbReference>
<keyword evidence="2" id="KW-0808">Transferase</keyword>
<dbReference type="Gene3D" id="1.10.3210.10">
    <property type="entry name" value="Hypothetical protein af1432"/>
    <property type="match status" value="1"/>
</dbReference>
<dbReference type="NCBIfam" id="TIGR00277">
    <property type="entry name" value="HDIG"/>
    <property type="match status" value="1"/>
</dbReference>
<dbReference type="CDD" id="cd00077">
    <property type="entry name" value="HDc"/>
    <property type="match status" value="1"/>
</dbReference>
<name>A0A4V3D7C3_9PSEU</name>
<dbReference type="InterPro" id="IPR003607">
    <property type="entry name" value="HD/PDEase_dom"/>
</dbReference>
<evidence type="ECO:0000313" key="3">
    <source>
        <dbReference type="Proteomes" id="UP000295705"/>
    </source>
</evidence>
<dbReference type="InterPro" id="IPR006674">
    <property type="entry name" value="HD_domain"/>
</dbReference>
<keyword evidence="3" id="KW-1185">Reference proteome</keyword>
<dbReference type="AlphaFoldDB" id="A0A4V3D7C3"/>
<reference evidence="2 3" key="1">
    <citation type="submission" date="2019-03" db="EMBL/GenBank/DDBJ databases">
        <title>Genomic Encyclopedia of Type Strains, Phase IV (KMG-IV): sequencing the most valuable type-strain genomes for metagenomic binning, comparative biology and taxonomic classification.</title>
        <authorList>
            <person name="Goeker M."/>
        </authorList>
    </citation>
    <scope>NUCLEOTIDE SEQUENCE [LARGE SCALE GENOMIC DNA]</scope>
    <source>
        <strain evidence="2 3">DSM 45775</strain>
    </source>
</reference>
<comment type="caution">
    <text evidence="2">The sequence shown here is derived from an EMBL/GenBank/DDBJ whole genome shotgun (WGS) entry which is preliminary data.</text>
</comment>
<proteinExistence type="predicted"/>
<organism evidence="2 3">
    <name type="scientific">Actinomycetospora succinea</name>
    <dbReference type="NCBI Taxonomy" id="663603"/>
    <lineage>
        <taxon>Bacteria</taxon>
        <taxon>Bacillati</taxon>
        <taxon>Actinomycetota</taxon>
        <taxon>Actinomycetes</taxon>
        <taxon>Pseudonocardiales</taxon>
        <taxon>Pseudonocardiaceae</taxon>
        <taxon>Actinomycetospora</taxon>
    </lineage>
</organism>
<evidence type="ECO:0000313" key="2">
    <source>
        <dbReference type="EMBL" id="TDQ47257.1"/>
    </source>
</evidence>
<evidence type="ECO:0000259" key="1">
    <source>
        <dbReference type="Pfam" id="PF01966"/>
    </source>
</evidence>
<dbReference type="EMBL" id="SNYO01000013">
    <property type="protein sequence ID" value="TDQ47257.1"/>
    <property type="molecule type" value="Genomic_DNA"/>
</dbReference>
<gene>
    <name evidence="2" type="ORF">EV188_1132</name>
</gene>